<organism evidence="2 3">
    <name type="scientific">Pseudidiomarina fusca</name>
    <dbReference type="NCBI Taxonomy" id="2965078"/>
    <lineage>
        <taxon>Bacteria</taxon>
        <taxon>Pseudomonadati</taxon>
        <taxon>Pseudomonadota</taxon>
        <taxon>Gammaproteobacteria</taxon>
        <taxon>Alteromonadales</taxon>
        <taxon>Idiomarinaceae</taxon>
        <taxon>Pseudidiomarina</taxon>
    </lineage>
</organism>
<dbReference type="InterPro" id="IPR003959">
    <property type="entry name" value="ATPase_AAA_core"/>
</dbReference>
<feature type="domain" description="ATPase AAA-type core" evidence="1">
    <location>
        <begin position="36"/>
        <end position="68"/>
    </location>
</feature>
<dbReference type="SUPFAM" id="SSF52540">
    <property type="entry name" value="P-loop containing nucleoside triphosphate hydrolases"/>
    <property type="match status" value="1"/>
</dbReference>
<gene>
    <name evidence="2" type="ORF">NOG12_05100</name>
</gene>
<dbReference type="InterPro" id="IPR027417">
    <property type="entry name" value="P-loop_NTPase"/>
</dbReference>
<evidence type="ECO:0000259" key="1">
    <source>
        <dbReference type="Pfam" id="PF00004"/>
    </source>
</evidence>
<proteinExistence type="predicted"/>
<accession>A0ABU3KWD9</accession>
<keyword evidence="3" id="KW-1185">Reference proteome</keyword>
<evidence type="ECO:0000313" key="3">
    <source>
        <dbReference type="Proteomes" id="UP001305027"/>
    </source>
</evidence>
<dbReference type="EMBL" id="JANFPJ010000008">
    <property type="protein sequence ID" value="MDT7525456.1"/>
    <property type="molecule type" value="Genomic_DNA"/>
</dbReference>
<name>A0ABU3KWD9_9GAMM</name>
<sequence>MSNMYSCNPDDVKAIIHAQLQLIQSDPAQAQALAPLMLWGAPGVGKSTIVREICQQHGIQFIDIRLAQREPVDLRGLPVPNGDHVDWLLAGEWPRDPNSRGIILFDELSAADRTLQAAAYEIILDRRLGDLYSLPPGWLVMGAGNGMDDRAVSYSFSSALANRFCHLELQPNADQWCLWAREQGLHSAVIAFLKYAPQHFFMLDENSERGWPSPRSWERVARLLSSSTGLNRHQLRIMVNGLIGPAAAVPFFGFWELGDELPNVNDMLLGKIPVSVPKRSDATYLFCAAITEQLWRGDKSQRAQRLNVFFEISLRLNSDFATMLMLDAMRDTSRNAAIANRNASLFGETIGNTDTIHPQRSAWLIEHPAYEQWTAKHGQSFANALAQGDLMPTANASNNAEAAL</sequence>
<protein>
    <submittedName>
        <fullName evidence="2">MoxR family ATPase</fullName>
    </submittedName>
</protein>
<dbReference type="Pfam" id="PF00004">
    <property type="entry name" value="AAA"/>
    <property type="match status" value="1"/>
</dbReference>
<dbReference type="CDD" id="cd00009">
    <property type="entry name" value="AAA"/>
    <property type="match status" value="1"/>
</dbReference>
<dbReference type="Gene3D" id="3.40.50.300">
    <property type="entry name" value="P-loop containing nucleotide triphosphate hydrolases"/>
    <property type="match status" value="1"/>
</dbReference>
<dbReference type="Proteomes" id="UP001305027">
    <property type="component" value="Unassembled WGS sequence"/>
</dbReference>
<comment type="caution">
    <text evidence="2">The sequence shown here is derived from an EMBL/GenBank/DDBJ whole genome shotgun (WGS) entry which is preliminary data.</text>
</comment>
<reference evidence="2 3" key="1">
    <citation type="submission" date="2022-07" db="EMBL/GenBank/DDBJ databases">
        <title>Pseudidiomarina sp. nov, a marine bacterium isolated from Pacific Ocean.</title>
        <authorList>
            <person name="Wang Y."/>
        </authorList>
    </citation>
    <scope>NUCLEOTIDE SEQUENCE [LARGE SCALE GENOMIC DNA]</scope>
    <source>
        <strain evidence="2 3">GXY010</strain>
    </source>
</reference>
<evidence type="ECO:0000313" key="2">
    <source>
        <dbReference type="EMBL" id="MDT7525456.1"/>
    </source>
</evidence>
<dbReference type="RefSeq" id="WP_313932605.1">
    <property type="nucleotide sequence ID" value="NZ_JANFPJ010000008.1"/>
</dbReference>